<evidence type="ECO:0000313" key="3">
    <source>
        <dbReference type="Proteomes" id="UP000827814"/>
    </source>
</evidence>
<organism evidence="2 3">
    <name type="scientific">Haloarcula tailed virus 2</name>
    <dbReference type="NCBI Taxonomy" id="2877989"/>
    <lineage>
        <taxon>Viruses</taxon>
        <taxon>Duplodnaviria</taxon>
        <taxon>Heunggongvirae</taxon>
        <taxon>Uroviricota</taxon>
        <taxon>Caudoviricetes</taxon>
        <taxon>Thumleimavirales</taxon>
        <taxon>Soleiviridae</taxon>
        <taxon>Eilatmyovirus</taxon>
        <taxon>Eilatmyovirus salis</taxon>
        <taxon>Eilatmyovirus HATV2</taxon>
    </lineage>
</organism>
<reference evidence="2" key="1">
    <citation type="submission" date="2021-05" db="EMBL/GenBank/DDBJ databases">
        <title>Diversity, taxonomy and evolution of archaeal viruses of the class Caudoviricetes.</title>
        <authorList>
            <person name="Liu Y."/>
            <person name="Demina T.A."/>
            <person name="Roux S."/>
            <person name="Aiewsakun P."/>
            <person name="Kazlauskas D."/>
            <person name="Simmonds P."/>
            <person name="Prangishvili D."/>
            <person name="Oksanen H.M."/>
            <person name="Krupovic M."/>
        </authorList>
    </citation>
    <scope>NUCLEOTIDE SEQUENCE</scope>
    <source>
        <strain evidence="2">HATV-2/44</strain>
    </source>
</reference>
<keyword evidence="1" id="KW-0812">Transmembrane</keyword>
<feature type="transmembrane region" description="Helical" evidence="1">
    <location>
        <begin position="58"/>
        <end position="76"/>
    </location>
</feature>
<protein>
    <submittedName>
        <fullName evidence="2">Uncharacterized protein</fullName>
    </submittedName>
</protein>
<keyword evidence="1" id="KW-1133">Transmembrane helix</keyword>
<evidence type="ECO:0000256" key="1">
    <source>
        <dbReference type="SAM" id="Phobius"/>
    </source>
</evidence>
<dbReference type="EMBL" id="MZ334525">
    <property type="protein sequence ID" value="UBF23239.1"/>
    <property type="molecule type" value="Genomic_DNA"/>
</dbReference>
<proteinExistence type="predicted"/>
<feature type="transmembrane region" description="Helical" evidence="1">
    <location>
        <begin position="6"/>
        <end position="26"/>
    </location>
</feature>
<evidence type="ECO:0000313" key="2">
    <source>
        <dbReference type="EMBL" id="UBF23239.1"/>
    </source>
</evidence>
<keyword evidence="1" id="KW-0472">Membrane</keyword>
<accession>A0AAE8Y0P1</accession>
<keyword evidence="3" id="KW-1185">Reference proteome</keyword>
<dbReference type="Proteomes" id="UP000827814">
    <property type="component" value="Segment"/>
</dbReference>
<sequence>MLSEYANLIFLIGGMILNVTAIPVLLDSERSVPRVTSGMMAAVLTFYAFTYMSMNLPLASLSVAVGSVIWMAILVWRA</sequence>
<gene>
    <name evidence="2" type="ORF">HATV-2_gp88</name>
</gene>
<name>A0AAE8Y0P1_9CAUD</name>